<evidence type="ECO:0000313" key="3">
    <source>
        <dbReference type="Proteomes" id="UP000199296"/>
    </source>
</evidence>
<dbReference type="Gene3D" id="2.30.42.10">
    <property type="match status" value="1"/>
</dbReference>
<evidence type="ECO:0000259" key="1">
    <source>
        <dbReference type="PROSITE" id="PS50106"/>
    </source>
</evidence>
<dbReference type="GO" id="GO:0008233">
    <property type="term" value="F:peptidase activity"/>
    <property type="evidence" value="ECO:0007669"/>
    <property type="project" value="UniProtKB-KW"/>
</dbReference>
<dbReference type="EMBL" id="FNCW01000003">
    <property type="protein sequence ID" value="SDG54829.1"/>
    <property type="molecule type" value="Genomic_DNA"/>
</dbReference>
<organism evidence="2 3">
    <name type="scientific">Psychroflexus sediminis</name>
    <dbReference type="NCBI Taxonomy" id="470826"/>
    <lineage>
        <taxon>Bacteria</taxon>
        <taxon>Pseudomonadati</taxon>
        <taxon>Bacteroidota</taxon>
        <taxon>Flavobacteriia</taxon>
        <taxon>Flavobacteriales</taxon>
        <taxon>Flavobacteriaceae</taxon>
        <taxon>Psychroflexus</taxon>
    </lineage>
</organism>
<sequence length="446" mass="51435">MMRSKTFIYLILIIWNFDLAYSQSQFEFDDQDKRAVTLKFDSVNNLIILSTLLNGEFINFLVDTGVNKTKVFAQPKDSSLLENAEYISMRSLGSSEPVKGYKTQNNTIDFGPITGKNQEVYYITDPRFDLAGKLGVNVQGIIGYELFKGFIVRLNYNNESLRLYQRHKFNRKLRRFDNINFRLIRKKPHIKTAVEFLNGSEKDLVFLLDTGSSDSFWLFEDKDVPVPEKAFTDFVGYGLELAIEGKRTKFKSAKIGDYKLPAPRVAYIDSISAQLFTADRFKDGIIGSEILRRFVWFFDYESRNLYLRSNRNFNDNTNYDRSGLILMYVGDEITKTRIPVMVRVDDETNYNSSNAENKFEIRLQISKILQVSQIRPNSPAAGIDIKIGDRILKLNGKTVNNMSLEDINTLLSSEEGKRIKIQIKRGDNILKRELFLSSQLNKLSDN</sequence>
<name>A0A1G7V646_9FLAO</name>
<dbReference type="GO" id="GO:0006508">
    <property type="term" value="P:proteolysis"/>
    <property type="evidence" value="ECO:0007669"/>
    <property type="project" value="UniProtKB-KW"/>
</dbReference>
<dbReference type="Proteomes" id="UP000199296">
    <property type="component" value="Unassembled WGS sequence"/>
</dbReference>
<dbReference type="Gene3D" id="2.40.70.10">
    <property type="entry name" value="Acid Proteases"/>
    <property type="match status" value="1"/>
</dbReference>
<accession>A0A1G7V646</accession>
<dbReference type="SMART" id="SM00228">
    <property type="entry name" value="PDZ"/>
    <property type="match status" value="1"/>
</dbReference>
<dbReference type="InterPro" id="IPR021109">
    <property type="entry name" value="Peptidase_aspartic_dom_sf"/>
</dbReference>
<dbReference type="OrthoDB" id="3521766at2"/>
<protein>
    <submittedName>
        <fullName evidence="2">Aspartyl protease</fullName>
    </submittedName>
</protein>
<dbReference type="Pfam" id="PF13650">
    <property type="entry name" value="Asp_protease_2"/>
    <property type="match status" value="1"/>
</dbReference>
<evidence type="ECO:0000313" key="2">
    <source>
        <dbReference type="EMBL" id="SDG54829.1"/>
    </source>
</evidence>
<keyword evidence="2" id="KW-0645">Protease</keyword>
<dbReference type="SUPFAM" id="SSF50156">
    <property type="entry name" value="PDZ domain-like"/>
    <property type="match status" value="1"/>
</dbReference>
<dbReference type="AlphaFoldDB" id="A0A1G7V646"/>
<dbReference type="InterPro" id="IPR001478">
    <property type="entry name" value="PDZ"/>
</dbReference>
<dbReference type="PROSITE" id="PS50106">
    <property type="entry name" value="PDZ"/>
    <property type="match status" value="1"/>
</dbReference>
<gene>
    <name evidence="2" type="ORF">SAMN04488027_10382</name>
</gene>
<feature type="domain" description="PDZ" evidence="1">
    <location>
        <begin position="371"/>
        <end position="411"/>
    </location>
</feature>
<dbReference type="Pfam" id="PF17820">
    <property type="entry name" value="PDZ_6"/>
    <property type="match status" value="1"/>
</dbReference>
<dbReference type="InterPro" id="IPR036034">
    <property type="entry name" value="PDZ_sf"/>
</dbReference>
<dbReference type="STRING" id="470826.SAMN04488027_10382"/>
<proteinExistence type="predicted"/>
<dbReference type="InterPro" id="IPR041489">
    <property type="entry name" value="PDZ_6"/>
</dbReference>
<reference evidence="2 3" key="1">
    <citation type="submission" date="2016-10" db="EMBL/GenBank/DDBJ databases">
        <authorList>
            <person name="de Groot N.N."/>
        </authorList>
    </citation>
    <scope>NUCLEOTIDE SEQUENCE [LARGE SCALE GENOMIC DNA]</scope>
    <source>
        <strain evidence="2 3">DSM 19803</strain>
    </source>
</reference>
<keyword evidence="2" id="KW-0378">Hydrolase</keyword>
<keyword evidence="3" id="KW-1185">Reference proteome</keyword>